<dbReference type="EMBL" id="JBBNAE010000007">
    <property type="protein sequence ID" value="KAK9109822.1"/>
    <property type="molecule type" value="Genomic_DNA"/>
</dbReference>
<name>A0AAP0NIS1_9MAGN</name>
<proteinExistence type="predicted"/>
<evidence type="ECO:0000313" key="2">
    <source>
        <dbReference type="Proteomes" id="UP001417504"/>
    </source>
</evidence>
<reference evidence="1 2" key="1">
    <citation type="submission" date="2024-01" db="EMBL/GenBank/DDBJ databases">
        <title>Genome assemblies of Stephania.</title>
        <authorList>
            <person name="Yang L."/>
        </authorList>
    </citation>
    <scope>NUCLEOTIDE SEQUENCE [LARGE SCALE GENOMIC DNA]</scope>
    <source>
        <strain evidence="1">QJT</strain>
        <tissue evidence="1">Leaf</tissue>
    </source>
</reference>
<gene>
    <name evidence="1" type="ORF">Sjap_017882</name>
</gene>
<keyword evidence="2" id="KW-1185">Reference proteome</keyword>
<dbReference type="AlphaFoldDB" id="A0AAP0NIS1"/>
<dbReference type="Proteomes" id="UP001417504">
    <property type="component" value="Unassembled WGS sequence"/>
</dbReference>
<accession>A0AAP0NIS1</accession>
<comment type="caution">
    <text evidence="1">The sequence shown here is derived from an EMBL/GenBank/DDBJ whole genome shotgun (WGS) entry which is preliminary data.</text>
</comment>
<sequence length="123" mass="13164">MEIMHTQTVTLALLTAAQLPSTTQITTASIIQDAPTQKVVPDTPAMVTAPLVAPTETPTNTPIHTLGVAQTGVFETSLTIEIAMVGQQESSGGDDDSSNNLQRKLEEIYQLVTLQGYQLEEIL</sequence>
<evidence type="ECO:0000313" key="1">
    <source>
        <dbReference type="EMBL" id="KAK9109822.1"/>
    </source>
</evidence>
<organism evidence="1 2">
    <name type="scientific">Stephania japonica</name>
    <dbReference type="NCBI Taxonomy" id="461633"/>
    <lineage>
        <taxon>Eukaryota</taxon>
        <taxon>Viridiplantae</taxon>
        <taxon>Streptophyta</taxon>
        <taxon>Embryophyta</taxon>
        <taxon>Tracheophyta</taxon>
        <taxon>Spermatophyta</taxon>
        <taxon>Magnoliopsida</taxon>
        <taxon>Ranunculales</taxon>
        <taxon>Menispermaceae</taxon>
        <taxon>Menispermoideae</taxon>
        <taxon>Cissampelideae</taxon>
        <taxon>Stephania</taxon>
    </lineage>
</organism>
<protein>
    <submittedName>
        <fullName evidence="1">Uncharacterized protein</fullName>
    </submittedName>
</protein>